<keyword evidence="2" id="KW-0812">Transmembrane</keyword>
<organism evidence="3 4">
    <name type="scientific">Stylonychia lemnae</name>
    <name type="common">Ciliate</name>
    <dbReference type="NCBI Taxonomy" id="5949"/>
    <lineage>
        <taxon>Eukaryota</taxon>
        <taxon>Sar</taxon>
        <taxon>Alveolata</taxon>
        <taxon>Ciliophora</taxon>
        <taxon>Intramacronucleata</taxon>
        <taxon>Spirotrichea</taxon>
        <taxon>Stichotrichia</taxon>
        <taxon>Sporadotrichida</taxon>
        <taxon>Oxytrichidae</taxon>
        <taxon>Stylonychinae</taxon>
        <taxon>Stylonychia</taxon>
    </lineage>
</organism>
<dbReference type="OrthoDB" id="6108356at2759"/>
<dbReference type="AlphaFoldDB" id="A0A077ZN00"/>
<evidence type="ECO:0000313" key="4">
    <source>
        <dbReference type="Proteomes" id="UP000039865"/>
    </source>
</evidence>
<sequence length="243" mass="28250">MTLAFLFKCQLEYLKISNISQSSLQCLYHYLAQCSKLSTSDFQLDDFHKQDQLLVIFTWIIWIIAVLILNIVFMNFIIAVISESYERVMQKLVAETYKVKAIVRKKIKNDSCDNGQWQGFIKDLKYTIKTTSTKLKGEIIQNQQSQFRRIGKDIEVNSNLIGQIVGLGEEIQKLKEQFQVMSSNTKAVIQQLKADQQTYKEDAQKNNKQLKRLDSKSEIKQLQGNMISIKKLLEEVLQKKIDQ</sequence>
<feature type="coiled-coil region" evidence="1">
    <location>
        <begin position="157"/>
        <end position="239"/>
    </location>
</feature>
<accession>A0A077ZN00</accession>
<name>A0A077ZN00_STYLE</name>
<gene>
    <name evidence="3" type="primary">Contig13321.g14213</name>
    <name evidence="3" type="ORF">STYLEM_280</name>
</gene>
<evidence type="ECO:0000256" key="1">
    <source>
        <dbReference type="SAM" id="Coils"/>
    </source>
</evidence>
<feature type="transmembrane region" description="Helical" evidence="2">
    <location>
        <begin position="56"/>
        <end position="81"/>
    </location>
</feature>
<keyword evidence="2" id="KW-1133">Transmembrane helix</keyword>
<keyword evidence="4" id="KW-1185">Reference proteome</keyword>
<keyword evidence="1" id="KW-0175">Coiled coil</keyword>
<dbReference type="Proteomes" id="UP000039865">
    <property type="component" value="Unassembled WGS sequence"/>
</dbReference>
<evidence type="ECO:0000256" key="2">
    <source>
        <dbReference type="SAM" id="Phobius"/>
    </source>
</evidence>
<dbReference type="InParanoid" id="A0A077ZN00"/>
<keyword evidence="2" id="KW-0472">Membrane</keyword>
<reference evidence="3 4" key="1">
    <citation type="submission" date="2014-06" db="EMBL/GenBank/DDBJ databases">
        <authorList>
            <person name="Swart Estienne"/>
        </authorList>
    </citation>
    <scope>NUCLEOTIDE SEQUENCE [LARGE SCALE GENOMIC DNA]</scope>
    <source>
        <strain evidence="3 4">130c</strain>
    </source>
</reference>
<evidence type="ECO:0008006" key="5">
    <source>
        <dbReference type="Google" id="ProtNLM"/>
    </source>
</evidence>
<protein>
    <recommendedName>
        <fullName evidence="5">Wd-40 repeat protein</fullName>
    </recommendedName>
</protein>
<dbReference type="EMBL" id="CCKQ01000276">
    <property type="protein sequence ID" value="CDW71337.1"/>
    <property type="molecule type" value="Genomic_DNA"/>
</dbReference>
<proteinExistence type="predicted"/>
<evidence type="ECO:0000313" key="3">
    <source>
        <dbReference type="EMBL" id="CDW71337.1"/>
    </source>
</evidence>